<sequence>MPRLFPCERVGLEIFGDDAPFRSRNSIDLTVSPQQLWEVLTDADTLPQWHSLITKATWRSPGPQRVGGIRAIEVLNHFAATEEIIVWNPYRHLALRMNESSRQNTGASAEEFRIETTERGCRLTWSTARRPRKPPSWLMRLYARPVIKRATRRQLVKLRKYIEGRFAPAINYSG</sequence>
<name>A0ABT2MBL4_9MYCO</name>
<dbReference type="RefSeq" id="WP_260993690.1">
    <property type="nucleotide sequence ID" value="NZ_JAODWD010000003.1"/>
</dbReference>
<organism evidence="1 2">
    <name type="scientific">Mycobacterium deserti</name>
    <dbReference type="NCBI Taxonomy" id="2978347"/>
    <lineage>
        <taxon>Bacteria</taxon>
        <taxon>Bacillati</taxon>
        <taxon>Actinomycetota</taxon>
        <taxon>Actinomycetes</taxon>
        <taxon>Mycobacteriales</taxon>
        <taxon>Mycobacteriaceae</taxon>
        <taxon>Mycobacterium</taxon>
    </lineage>
</organism>
<keyword evidence="2" id="KW-1185">Reference proteome</keyword>
<dbReference type="Proteomes" id="UP001206639">
    <property type="component" value="Unassembled WGS sequence"/>
</dbReference>
<dbReference type="CDD" id="cd07821">
    <property type="entry name" value="PYR_PYL_RCAR_like"/>
    <property type="match status" value="1"/>
</dbReference>
<comment type="caution">
    <text evidence="1">The sequence shown here is derived from an EMBL/GenBank/DDBJ whole genome shotgun (WGS) entry which is preliminary data.</text>
</comment>
<accession>A0ABT2MBL4</accession>
<evidence type="ECO:0000313" key="2">
    <source>
        <dbReference type="Proteomes" id="UP001206639"/>
    </source>
</evidence>
<protein>
    <submittedName>
        <fullName evidence="1">SRPBCC family protein</fullName>
    </submittedName>
</protein>
<dbReference type="Pfam" id="PF10604">
    <property type="entry name" value="Polyketide_cyc2"/>
    <property type="match status" value="1"/>
</dbReference>
<dbReference type="SUPFAM" id="SSF55961">
    <property type="entry name" value="Bet v1-like"/>
    <property type="match status" value="1"/>
</dbReference>
<proteinExistence type="predicted"/>
<evidence type="ECO:0000313" key="1">
    <source>
        <dbReference type="EMBL" id="MCT7659659.1"/>
    </source>
</evidence>
<dbReference type="Gene3D" id="3.30.530.20">
    <property type="match status" value="1"/>
</dbReference>
<dbReference type="InterPro" id="IPR019587">
    <property type="entry name" value="Polyketide_cyclase/dehydratase"/>
</dbReference>
<dbReference type="InterPro" id="IPR023393">
    <property type="entry name" value="START-like_dom_sf"/>
</dbReference>
<reference evidence="2" key="1">
    <citation type="submission" date="2023-07" db="EMBL/GenBank/DDBJ databases">
        <authorList>
            <person name="Deng Y."/>
            <person name="Zhang Y.-Q."/>
        </authorList>
    </citation>
    <scope>NUCLEOTIDE SEQUENCE [LARGE SCALE GENOMIC DNA]</scope>
    <source>
        <strain evidence="2">CPCC 205710</strain>
    </source>
</reference>
<dbReference type="EMBL" id="JAODWD010000003">
    <property type="protein sequence ID" value="MCT7659659.1"/>
    <property type="molecule type" value="Genomic_DNA"/>
</dbReference>
<gene>
    <name evidence="1" type="ORF">N4S67_14635</name>
</gene>